<dbReference type="PROSITE" id="PS50125">
    <property type="entry name" value="GUANYLATE_CYCLASE_2"/>
    <property type="match status" value="1"/>
</dbReference>
<dbReference type="CDD" id="cd07302">
    <property type="entry name" value="CHD"/>
    <property type="match status" value="1"/>
</dbReference>
<comment type="similarity">
    <text evidence="1">Belongs to the adenylyl cyclase class-3 family.</text>
</comment>
<protein>
    <submittedName>
        <fullName evidence="3">Adenylate/guanylate cyclase domain-containing protein</fullName>
    </submittedName>
</protein>
<accession>A0ABY6NVQ9</accession>
<name>A0ABY6NVQ9_9NOCA</name>
<dbReference type="Pfam" id="PF00211">
    <property type="entry name" value="Guanylate_cyc"/>
    <property type="match status" value="1"/>
</dbReference>
<organism evidence="3 4">
    <name type="scientific">Rhodococcus antarcticus</name>
    <dbReference type="NCBI Taxonomy" id="2987751"/>
    <lineage>
        <taxon>Bacteria</taxon>
        <taxon>Bacillati</taxon>
        <taxon>Actinomycetota</taxon>
        <taxon>Actinomycetes</taxon>
        <taxon>Mycobacteriales</taxon>
        <taxon>Nocardiaceae</taxon>
        <taxon>Rhodococcus</taxon>
    </lineage>
</organism>
<dbReference type="Proteomes" id="UP001164965">
    <property type="component" value="Chromosome"/>
</dbReference>
<dbReference type="InterPro" id="IPR001054">
    <property type="entry name" value="A/G_cyclase"/>
</dbReference>
<dbReference type="EMBL" id="CP110615">
    <property type="protein sequence ID" value="UZJ23450.1"/>
    <property type="molecule type" value="Genomic_DNA"/>
</dbReference>
<dbReference type="SMART" id="SM00044">
    <property type="entry name" value="CYCc"/>
    <property type="match status" value="1"/>
</dbReference>
<dbReference type="Pfam" id="PF16701">
    <property type="entry name" value="Ad_Cy_reg"/>
    <property type="match status" value="1"/>
</dbReference>
<dbReference type="RefSeq" id="WP_265381557.1">
    <property type="nucleotide sequence ID" value="NZ_CP110615.1"/>
</dbReference>
<dbReference type="PANTHER" id="PTHR43081">
    <property type="entry name" value="ADENYLATE CYCLASE, TERMINAL-DIFFERENTIATION SPECIFIC-RELATED"/>
    <property type="match status" value="1"/>
</dbReference>
<dbReference type="InterPro" id="IPR029787">
    <property type="entry name" value="Nucleotide_cyclase"/>
</dbReference>
<reference evidence="3" key="1">
    <citation type="submission" date="2022-10" db="EMBL/GenBank/DDBJ databases">
        <title>Rhodococcus sp.75.</title>
        <authorList>
            <person name="Sun M."/>
        </authorList>
    </citation>
    <scope>NUCLEOTIDE SEQUENCE</scope>
    <source>
        <strain evidence="3">75</strain>
    </source>
</reference>
<dbReference type="InterPro" id="IPR050697">
    <property type="entry name" value="Adenylyl/Guanylyl_Cyclase_3/4"/>
</dbReference>
<sequence length="339" mass="36474">MVDPAGDELLASLQSELERGLLGGRRRYDRVQVAERSGVPLDRARRLWVAMGFAESEDPDAVSFTDGDVQALQTIAGLVDEGVIDPDDEVSVTRALGQSLSRLAEWQVTLMNTWLVEKAASSAAEGELDLDAVRAEVARASVDLVPTMEALQSYVWRRHLAAAAGRALVGPGEELTRRTLVIGFADMVGYTTLTRSLDATELTRLLERFESTAMSAVAQGHGWVVKTVGDEVMFAASDPVRAAAIALDLRRRVLAEDDLPGIRIGMAHGEVLVRFGDAYGSVVNLASRLTAAAKPDTVLVDRELAAVLADDPACVLKPMRSLRVRGFAKVAPFGLREPG</sequence>
<dbReference type="InterPro" id="IPR032026">
    <property type="entry name" value="Ad_Cy_reg"/>
</dbReference>
<evidence type="ECO:0000313" key="4">
    <source>
        <dbReference type="Proteomes" id="UP001164965"/>
    </source>
</evidence>
<feature type="domain" description="Guanylate cyclase" evidence="2">
    <location>
        <begin position="181"/>
        <end position="290"/>
    </location>
</feature>
<dbReference type="PANTHER" id="PTHR43081:SF19">
    <property type="entry name" value="PH-SENSITIVE ADENYLATE CYCLASE RV1264"/>
    <property type="match status" value="1"/>
</dbReference>
<dbReference type="SUPFAM" id="SSF55073">
    <property type="entry name" value="Nucleotide cyclase"/>
    <property type="match status" value="1"/>
</dbReference>
<evidence type="ECO:0000313" key="3">
    <source>
        <dbReference type="EMBL" id="UZJ23450.1"/>
    </source>
</evidence>
<proteinExistence type="inferred from homology"/>
<evidence type="ECO:0000256" key="1">
    <source>
        <dbReference type="ARBA" id="ARBA00005381"/>
    </source>
</evidence>
<evidence type="ECO:0000259" key="2">
    <source>
        <dbReference type="PROSITE" id="PS50125"/>
    </source>
</evidence>
<dbReference type="Gene3D" id="3.30.70.1230">
    <property type="entry name" value="Nucleotide cyclase"/>
    <property type="match status" value="1"/>
</dbReference>
<keyword evidence="4" id="KW-1185">Reference proteome</keyword>
<gene>
    <name evidence="3" type="ORF">RHODO2019_09390</name>
</gene>